<evidence type="ECO:0000313" key="3">
    <source>
        <dbReference type="Proteomes" id="UP001177670"/>
    </source>
</evidence>
<feature type="non-terminal residue" evidence="2">
    <location>
        <position position="1"/>
    </location>
</feature>
<dbReference type="Proteomes" id="UP001177670">
    <property type="component" value="Unassembled WGS sequence"/>
</dbReference>
<keyword evidence="3" id="KW-1185">Reference proteome</keyword>
<accession>A0AA40KWR6</accession>
<evidence type="ECO:0000313" key="2">
    <source>
        <dbReference type="EMBL" id="KAK1135542.1"/>
    </source>
</evidence>
<evidence type="ECO:0000256" key="1">
    <source>
        <dbReference type="SAM" id="MobiDB-lite"/>
    </source>
</evidence>
<organism evidence="2 3">
    <name type="scientific">Melipona bicolor</name>
    <dbReference type="NCBI Taxonomy" id="60889"/>
    <lineage>
        <taxon>Eukaryota</taxon>
        <taxon>Metazoa</taxon>
        <taxon>Ecdysozoa</taxon>
        <taxon>Arthropoda</taxon>
        <taxon>Hexapoda</taxon>
        <taxon>Insecta</taxon>
        <taxon>Pterygota</taxon>
        <taxon>Neoptera</taxon>
        <taxon>Endopterygota</taxon>
        <taxon>Hymenoptera</taxon>
        <taxon>Apocrita</taxon>
        <taxon>Aculeata</taxon>
        <taxon>Apoidea</taxon>
        <taxon>Anthophila</taxon>
        <taxon>Apidae</taxon>
        <taxon>Melipona</taxon>
    </lineage>
</organism>
<feature type="region of interest" description="Disordered" evidence="1">
    <location>
        <begin position="64"/>
        <end position="83"/>
    </location>
</feature>
<reference evidence="2" key="1">
    <citation type="submission" date="2021-10" db="EMBL/GenBank/DDBJ databases">
        <title>Melipona bicolor Genome sequencing and assembly.</title>
        <authorList>
            <person name="Araujo N.S."/>
            <person name="Arias M.C."/>
        </authorList>
    </citation>
    <scope>NUCLEOTIDE SEQUENCE</scope>
    <source>
        <strain evidence="2">USP_2M_L1-L4_2017</strain>
        <tissue evidence="2">Whole body</tissue>
    </source>
</reference>
<dbReference type="AlphaFoldDB" id="A0AA40KWR6"/>
<name>A0AA40KWR6_9HYME</name>
<gene>
    <name evidence="2" type="ORF">K0M31_000128</name>
</gene>
<sequence length="83" mass="9355">SAGTICQERALQLEKQETKKPKGERSRAPTSIISIPVRDFFQMTQLKRSGGTRTEGVLLTKHSGAGFREEKGHPWRAAAEYRR</sequence>
<feature type="compositionally biased region" description="Basic and acidic residues" evidence="1">
    <location>
        <begin position="11"/>
        <end position="27"/>
    </location>
</feature>
<feature type="region of interest" description="Disordered" evidence="1">
    <location>
        <begin position="1"/>
        <end position="30"/>
    </location>
</feature>
<feature type="compositionally biased region" description="Basic and acidic residues" evidence="1">
    <location>
        <begin position="67"/>
        <end position="83"/>
    </location>
</feature>
<protein>
    <submittedName>
        <fullName evidence="2">Uncharacterized protein</fullName>
    </submittedName>
</protein>
<dbReference type="EMBL" id="JAHYIQ010000001">
    <property type="protein sequence ID" value="KAK1135542.1"/>
    <property type="molecule type" value="Genomic_DNA"/>
</dbReference>
<comment type="caution">
    <text evidence="2">The sequence shown here is derived from an EMBL/GenBank/DDBJ whole genome shotgun (WGS) entry which is preliminary data.</text>
</comment>
<proteinExistence type="predicted"/>